<evidence type="ECO:0000256" key="2">
    <source>
        <dbReference type="ARBA" id="ARBA00023125"/>
    </source>
</evidence>
<keyword evidence="2 5" id="KW-0238">DNA-binding</keyword>
<dbReference type="SUPFAM" id="SSF46689">
    <property type="entry name" value="Homeodomain-like"/>
    <property type="match status" value="1"/>
</dbReference>
<dbReference type="InterPro" id="IPR009057">
    <property type="entry name" value="Homeodomain-like_sf"/>
</dbReference>
<evidence type="ECO:0000256" key="1">
    <source>
        <dbReference type="ARBA" id="ARBA00023015"/>
    </source>
</evidence>
<dbReference type="Pfam" id="PF12833">
    <property type="entry name" value="HTH_18"/>
    <property type="match status" value="1"/>
</dbReference>
<keyword evidence="6" id="KW-1185">Reference proteome</keyword>
<dbReference type="PANTHER" id="PTHR43280">
    <property type="entry name" value="ARAC-FAMILY TRANSCRIPTIONAL REGULATOR"/>
    <property type="match status" value="1"/>
</dbReference>
<dbReference type="OrthoDB" id="2585681at2"/>
<evidence type="ECO:0000313" key="6">
    <source>
        <dbReference type="Proteomes" id="UP000316778"/>
    </source>
</evidence>
<protein>
    <submittedName>
        <fullName evidence="5">AraC-like DNA-binding protein</fullName>
    </submittedName>
</protein>
<dbReference type="Gene3D" id="2.60.120.10">
    <property type="entry name" value="Jelly Rolls"/>
    <property type="match status" value="1"/>
</dbReference>
<dbReference type="InterPro" id="IPR018060">
    <property type="entry name" value="HTH_AraC"/>
</dbReference>
<dbReference type="GO" id="GO:0043565">
    <property type="term" value="F:sequence-specific DNA binding"/>
    <property type="evidence" value="ECO:0007669"/>
    <property type="project" value="InterPro"/>
</dbReference>
<gene>
    <name evidence="5" type="ORF">LX66_4627</name>
</gene>
<accession>A0A562SSZ4</accession>
<dbReference type="AlphaFoldDB" id="A0A562SSZ4"/>
<dbReference type="PROSITE" id="PS00041">
    <property type="entry name" value="HTH_ARAC_FAMILY_1"/>
    <property type="match status" value="1"/>
</dbReference>
<reference evidence="5 6" key="1">
    <citation type="journal article" date="2013" name="Stand. Genomic Sci.">
        <title>Genomic Encyclopedia of Type Strains, Phase I: The one thousand microbial genomes (KMG-I) project.</title>
        <authorList>
            <person name="Kyrpides N.C."/>
            <person name="Woyke T."/>
            <person name="Eisen J.A."/>
            <person name="Garrity G."/>
            <person name="Lilburn T.G."/>
            <person name="Beck B.J."/>
            <person name="Whitman W.B."/>
            <person name="Hugenholtz P."/>
            <person name="Klenk H.P."/>
        </authorList>
    </citation>
    <scope>NUCLEOTIDE SEQUENCE [LARGE SCALE GENOMIC DNA]</scope>
    <source>
        <strain evidence="5 6">DSM 13484</strain>
    </source>
</reference>
<evidence type="ECO:0000256" key="3">
    <source>
        <dbReference type="ARBA" id="ARBA00023163"/>
    </source>
</evidence>
<feature type="domain" description="HTH araC/xylS-type" evidence="4">
    <location>
        <begin position="187"/>
        <end position="285"/>
    </location>
</feature>
<dbReference type="PROSITE" id="PS01124">
    <property type="entry name" value="HTH_ARAC_FAMILY_2"/>
    <property type="match status" value="1"/>
</dbReference>
<dbReference type="GO" id="GO:0003700">
    <property type="term" value="F:DNA-binding transcription factor activity"/>
    <property type="evidence" value="ECO:0007669"/>
    <property type="project" value="InterPro"/>
</dbReference>
<dbReference type="SUPFAM" id="SSF51215">
    <property type="entry name" value="Regulatory protein AraC"/>
    <property type="match status" value="1"/>
</dbReference>
<proteinExistence type="predicted"/>
<sequence>MKNNVLIPVVDLNKHLPGSNAIEGFSIGRSAYWPSVQQPHRHTGFTITLLLSGQVTQYIDFEKYTVTAPAVILLAPDQVHQHGEERAAHEAVFIHFDKDFLLAESQGMLNCWACVFYKRAIPVKEAQMQELVNFAGLILKEYGNIRPLRESIVRNLLNALIMACARLPQHNVAYMQLVDTAQNRMVRQFNELSDQHFRDKTQVANYADMMHVTPGHLNDTIKATVGKTAKQVIDEKRIMEAKRLLFWGELSVKEIAWQLNFEDDAYFNRFFKKHTGQTPVMFQRSIREKYN</sequence>
<dbReference type="RefSeq" id="WP_145717809.1">
    <property type="nucleotide sequence ID" value="NZ_BAAAFY010000002.1"/>
</dbReference>
<dbReference type="InterPro" id="IPR014710">
    <property type="entry name" value="RmlC-like_jellyroll"/>
</dbReference>
<evidence type="ECO:0000313" key="5">
    <source>
        <dbReference type="EMBL" id="TWI84263.1"/>
    </source>
</evidence>
<dbReference type="InterPro" id="IPR018062">
    <property type="entry name" value="HTH_AraC-typ_CS"/>
</dbReference>
<dbReference type="Proteomes" id="UP000316778">
    <property type="component" value="Unassembled WGS sequence"/>
</dbReference>
<organism evidence="5 6">
    <name type="scientific">Chitinophaga japonensis</name>
    <name type="common">Flexibacter japonensis</name>
    <dbReference type="NCBI Taxonomy" id="104662"/>
    <lineage>
        <taxon>Bacteria</taxon>
        <taxon>Pseudomonadati</taxon>
        <taxon>Bacteroidota</taxon>
        <taxon>Chitinophagia</taxon>
        <taxon>Chitinophagales</taxon>
        <taxon>Chitinophagaceae</taxon>
        <taxon>Chitinophaga</taxon>
    </lineage>
</organism>
<keyword evidence="3" id="KW-0804">Transcription</keyword>
<dbReference type="InterPro" id="IPR037923">
    <property type="entry name" value="HTH-like"/>
</dbReference>
<comment type="caution">
    <text evidence="5">The sequence shown here is derived from an EMBL/GenBank/DDBJ whole genome shotgun (WGS) entry which is preliminary data.</text>
</comment>
<evidence type="ECO:0000259" key="4">
    <source>
        <dbReference type="PROSITE" id="PS01124"/>
    </source>
</evidence>
<dbReference type="InterPro" id="IPR003313">
    <property type="entry name" value="AraC-bd"/>
</dbReference>
<keyword evidence="1" id="KW-0805">Transcription regulation</keyword>
<name>A0A562SSZ4_CHIJA</name>
<dbReference type="SMART" id="SM00342">
    <property type="entry name" value="HTH_ARAC"/>
    <property type="match status" value="1"/>
</dbReference>
<dbReference type="EMBL" id="VLLG01000005">
    <property type="protein sequence ID" value="TWI84263.1"/>
    <property type="molecule type" value="Genomic_DNA"/>
</dbReference>
<dbReference type="Pfam" id="PF02311">
    <property type="entry name" value="AraC_binding"/>
    <property type="match status" value="1"/>
</dbReference>
<dbReference type="PANTHER" id="PTHR43280:SF32">
    <property type="entry name" value="TRANSCRIPTIONAL REGULATORY PROTEIN"/>
    <property type="match status" value="1"/>
</dbReference>
<dbReference type="Gene3D" id="1.10.10.60">
    <property type="entry name" value="Homeodomain-like"/>
    <property type="match status" value="1"/>
</dbReference>